<sequence length="464" mass="51869">MYVIRPSTARCLGRPGARTSLPLRRTVAMMPRIETTKAEGDISSVFASLSGETEQKLPPRYQELKRKLIANNPDRVQASWNRLMDALKAGVEETKVQRERIIPQVSFTDLKNGKISPQKVAEIKERGTVVVKGVFPAAEALEMKEQTRAYIQANRDITKHFKGQVFEIYWSPSQLKARGDPRMIEAQIALQRLWQGLPEEQTATPLSYVDRLRMRTPGDTSFALGPHVDGGSLERWEDPTYASCYAEIFQGNWENYNPFDATHRVDSVMDMYNASGGCAAFREFQGWLSLSSCGPGEGTLRVNPLLKQATAYFMLRPFFSPSKSDPSSLDGWVLDLSTSKYPGSAQGRGQEMSDKTHPHLQLRHSMVSAPRVEPGDFLLWHCDTIHAVDPVHNGTQDASVFYIPVVPKCPLNERYIQKQKETFLVGYPPPDFPGGNGEQYHQGRPGAEMIEKVGGQAAMTAMGF</sequence>
<dbReference type="InterPro" id="IPR010856">
    <property type="entry name" value="Gig2-like"/>
</dbReference>
<dbReference type="Pfam" id="PF07350">
    <property type="entry name" value="Gig2-like"/>
    <property type="match status" value="1"/>
</dbReference>
<dbReference type="InterPro" id="IPR027443">
    <property type="entry name" value="IPNS-like_sf"/>
</dbReference>
<proteinExistence type="predicted"/>
<dbReference type="AlphaFoldDB" id="A0AAV9XI76"/>
<evidence type="ECO:0000313" key="2">
    <source>
        <dbReference type="Proteomes" id="UP001365542"/>
    </source>
</evidence>
<gene>
    <name evidence="1" type="ORF">TWF694_007589</name>
</gene>
<dbReference type="Gene3D" id="2.60.120.330">
    <property type="entry name" value="B-lactam Antibiotic, Isopenicillin N Synthase, Chain"/>
    <property type="match status" value="1"/>
</dbReference>
<organism evidence="1 2">
    <name type="scientific">Orbilia ellipsospora</name>
    <dbReference type="NCBI Taxonomy" id="2528407"/>
    <lineage>
        <taxon>Eukaryota</taxon>
        <taxon>Fungi</taxon>
        <taxon>Dikarya</taxon>
        <taxon>Ascomycota</taxon>
        <taxon>Pezizomycotina</taxon>
        <taxon>Orbiliomycetes</taxon>
        <taxon>Orbiliales</taxon>
        <taxon>Orbiliaceae</taxon>
        <taxon>Orbilia</taxon>
    </lineage>
</organism>
<evidence type="ECO:0008006" key="3">
    <source>
        <dbReference type="Google" id="ProtNLM"/>
    </source>
</evidence>
<dbReference type="PANTHER" id="PTHR30613:SF1">
    <property type="entry name" value="DUF1479 DOMAIN PROTEIN (AFU_ORTHOLOGUE AFUA_5G09280)"/>
    <property type="match status" value="1"/>
</dbReference>
<name>A0AAV9XI76_9PEZI</name>
<reference evidence="1 2" key="1">
    <citation type="submission" date="2019-10" db="EMBL/GenBank/DDBJ databases">
        <authorList>
            <person name="Palmer J.M."/>
        </authorList>
    </citation>
    <scope>NUCLEOTIDE SEQUENCE [LARGE SCALE GENOMIC DNA]</scope>
    <source>
        <strain evidence="1 2">TWF694</strain>
    </source>
</reference>
<protein>
    <recommendedName>
        <fullName evidence="3">DUF1479-domain-containing protein</fullName>
    </recommendedName>
</protein>
<comment type="caution">
    <text evidence="1">The sequence shown here is derived from an EMBL/GenBank/DDBJ whole genome shotgun (WGS) entry which is preliminary data.</text>
</comment>
<dbReference type="PANTHER" id="PTHR30613">
    <property type="entry name" value="UNCHARACTERIZED PROTEIN YBIU-RELATED"/>
    <property type="match status" value="1"/>
</dbReference>
<dbReference type="Proteomes" id="UP001365542">
    <property type="component" value="Unassembled WGS sequence"/>
</dbReference>
<dbReference type="SUPFAM" id="SSF51197">
    <property type="entry name" value="Clavaminate synthase-like"/>
    <property type="match status" value="1"/>
</dbReference>
<accession>A0AAV9XI76</accession>
<dbReference type="EMBL" id="JAVHJO010000003">
    <property type="protein sequence ID" value="KAK6541809.1"/>
    <property type="molecule type" value="Genomic_DNA"/>
</dbReference>
<keyword evidence="2" id="KW-1185">Reference proteome</keyword>
<evidence type="ECO:0000313" key="1">
    <source>
        <dbReference type="EMBL" id="KAK6541809.1"/>
    </source>
</evidence>